<proteinExistence type="predicted"/>
<name>A0A2P2QX18_RHIMU</name>
<organism evidence="1">
    <name type="scientific">Rhizophora mucronata</name>
    <name type="common">Asiatic mangrove</name>
    <dbReference type="NCBI Taxonomy" id="61149"/>
    <lineage>
        <taxon>Eukaryota</taxon>
        <taxon>Viridiplantae</taxon>
        <taxon>Streptophyta</taxon>
        <taxon>Embryophyta</taxon>
        <taxon>Tracheophyta</taxon>
        <taxon>Spermatophyta</taxon>
        <taxon>Magnoliopsida</taxon>
        <taxon>eudicotyledons</taxon>
        <taxon>Gunneridae</taxon>
        <taxon>Pentapetalae</taxon>
        <taxon>rosids</taxon>
        <taxon>fabids</taxon>
        <taxon>Malpighiales</taxon>
        <taxon>Rhizophoraceae</taxon>
        <taxon>Rhizophora</taxon>
    </lineage>
</organism>
<sequence length="24" mass="2770">MMHLEWSSLSLLRSSHPTRAIMVS</sequence>
<accession>A0A2P2QX18</accession>
<dbReference type="AlphaFoldDB" id="A0A2P2QX18"/>
<dbReference type="EMBL" id="GGEC01090950">
    <property type="protein sequence ID" value="MBX71434.1"/>
    <property type="molecule type" value="Transcribed_RNA"/>
</dbReference>
<evidence type="ECO:0000313" key="1">
    <source>
        <dbReference type="EMBL" id="MBX71434.1"/>
    </source>
</evidence>
<protein>
    <submittedName>
        <fullName evidence="1">Uncharacterized protein</fullName>
    </submittedName>
</protein>
<reference evidence="1" key="1">
    <citation type="submission" date="2018-02" db="EMBL/GenBank/DDBJ databases">
        <title>Rhizophora mucronata_Transcriptome.</title>
        <authorList>
            <person name="Meera S.P."/>
            <person name="Sreeshan A."/>
            <person name="Augustine A."/>
        </authorList>
    </citation>
    <scope>NUCLEOTIDE SEQUENCE</scope>
    <source>
        <tissue evidence="1">Leaf</tissue>
    </source>
</reference>